<comment type="caution">
    <text evidence="2">The sequence shown here is derived from an EMBL/GenBank/DDBJ whole genome shotgun (WGS) entry which is preliminary data.</text>
</comment>
<name>A0A0G0DBA3_9BACT</name>
<evidence type="ECO:0000313" key="2">
    <source>
        <dbReference type="EMBL" id="KKP85896.1"/>
    </source>
</evidence>
<dbReference type="Gene3D" id="3.30.700.10">
    <property type="entry name" value="Glycoprotein, Type 4 Pilin"/>
    <property type="match status" value="1"/>
</dbReference>
<feature type="transmembrane region" description="Helical" evidence="1">
    <location>
        <begin position="12"/>
        <end position="36"/>
    </location>
</feature>
<protein>
    <recommendedName>
        <fullName evidence="4">Prepilin-type N-terminal cleavage/methylation domain-containing protein</fullName>
    </recommendedName>
</protein>
<dbReference type="SUPFAM" id="SSF54523">
    <property type="entry name" value="Pili subunits"/>
    <property type="match status" value="1"/>
</dbReference>
<evidence type="ECO:0008006" key="4">
    <source>
        <dbReference type="Google" id="ProtNLM"/>
    </source>
</evidence>
<dbReference type="InterPro" id="IPR045584">
    <property type="entry name" value="Pilin-like"/>
</dbReference>
<dbReference type="AlphaFoldDB" id="A0A0G0DBA3"/>
<evidence type="ECO:0000313" key="3">
    <source>
        <dbReference type="Proteomes" id="UP000186383"/>
    </source>
</evidence>
<dbReference type="EMBL" id="LBQW01000004">
    <property type="protein sequence ID" value="KKP85896.1"/>
    <property type="molecule type" value="Genomic_DNA"/>
</dbReference>
<dbReference type="NCBIfam" id="TIGR02532">
    <property type="entry name" value="IV_pilin_GFxxxE"/>
    <property type="match status" value="1"/>
</dbReference>
<proteinExistence type="predicted"/>
<evidence type="ECO:0000256" key="1">
    <source>
        <dbReference type="SAM" id="Phobius"/>
    </source>
</evidence>
<dbReference type="Pfam" id="PF07963">
    <property type="entry name" value="N_methyl"/>
    <property type="match status" value="1"/>
</dbReference>
<accession>A0A0G0DBA3</accession>
<keyword evidence="1" id="KW-0812">Transmembrane</keyword>
<dbReference type="InterPro" id="IPR012902">
    <property type="entry name" value="N_methyl_site"/>
</dbReference>
<dbReference type="Proteomes" id="UP000186383">
    <property type="component" value="Unassembled WGS sequence"/>
</dbReference>
<gene>
    <name evidence="2" type="ORF">UR88_C0004G0003</name>
</gene>
<organism evidence="2 3">
    <name type="scientific">Candidatus Nomurabacteria bacterium GW2011_GWA1_35_8</name>
    <dbReference type="NCBI Taxonomy" id="1618727"/>
    <lineage>
        <taxon>Bacteria</taxon>
        <taxon>Candidatus Nomuraibacteriota</taxon>
    </lineage>
</organism>
<keyword evidence="1" id="KW-0472">Membrane</keyword>
<sequence>MKKSSFKAQGGFTFIELILVIGIIAVIATISFLNLYDFRSKGDLDLSVREIVSMLRNAHDRSMSQEDGAQWGIHLENQSNGDNFYFLYEGATTTLISKKILSSNLQFIEPGSDANKNILFSFNGWPIINGVPNSSTTVMIAFKNDSFKVGTIFINSNGQIKSSFNF</sequence>
<keyword evidence="1" id="KW-1133">Transmembrane helix</keyword>
<reference evidence="2 3" key="1">
    <citation type="journal article" date="2015" name="Nature">
        <title>rRNA introns, odd ribosomes, and small enigmatic genomes across a large radiation of phyla.</title>
        <authorList>
            <person name="Brown C.T."/>
            <person name="Hug L.A."/>
            <person name="Thomas B.C."/>
            <person name="Sharon I."/>
            <person name="Castelle C.J."/>
            <person name="Singh A."/>
            <person name="Wilkins M.J."/>
            <person name="Williams K.H."/>
            <person name="Banfield J.F."/>
        </authorList>
    </citation>
    <scope>NUCLEOTIDE SEQUENCE [LARGE SCALE GENOMIC DNA]</scope>
</reference>